<evidence type="ECO:0000313" key="1">
    <source>
        <dbReference type="EMBL" id="KAE9400854.1"/>
    </source>
</evidence>
<keyword evidence="2" id="KW-1185">Reference proteome</keyword>
<accession>A0A6A4HVC7</accession>
<gene>
    <name evidence="1" type="ORF">BT96DRAFT_631049</name>
</gene>
<proteinExistence type="predicted"/>
<dbReference type="AlphaFoldDB" id="A0A6A4HVC7"/>
<protein>
    <submittedName>
        <fullName evidence="1">Uncharacterized protein</fullName>
    </submittedName>
</protein>
<dbReference type="OrthoDB" id="3067340at2759"/>
<reference evidence="1" key="1">
    <citation type="journal article" date="2019" name="Environ. Microbiol.">
        <title>Fungal ecological strategies reflected in gene transcription - a case study of two litter decomposers.</title>
        <authorList>
            <person name="Barbi F."/>
            <person name="Kohler A."/>
            <person name="Barry K."/>
            <person name="Baskaran P."/>
            <person name="Daum C."/>
            <person name="Fauchery L."/>
            <person name="Ihrmark K."/>
            <person name="Kuo A."/>
            <person name="LaButti K."/>
            <person name="Lipzen A."/>
            <person name="Morin E."/>
            <person name="Grigoriev I.V."/>
            <person name="Henrissat B."/>
            <person name="Lindahl B."/>
            <person name="Martin F."/>
        </authorList>
    </citation>
    <scope>NUCLEOTIDE SEQUENCE</scope>
    <source>
        <strain evidence="1">JB14</strain>
    </source>
</reference>
<dbReference type="EMBL" id="ML769452">
    <property type="protein sequence ID" value="KAE9400854.1"/>
    <property type="molecule type" value="Genomic_DNA"/>
</dbReference>
<name>A0A6A4HVC7_9AGAR</name>
<sequence>MFLAQCQYVRDNERSQARQPFYPNDDDRDQHILFEIERFEHPEAGRIGVDLTILYPRSISYPAEFILTYHSTVVMNFWNGKHLHCLFPALTSNGVYIRNYQTPTLRVEKGLRKYQERGFKDKYDPEGLLLSENPSLSKKPHYIQDDIPGCADRKLMVSDVPQPRWRMPLTLTLV</sequence>
<evidence type="ECO:0000313" key="2">
    <source>
        <dbReference type="Proteomes" id="UP000799118"/>
    </source>
</evidence>
<dbReference type="Proteomes" id="UP000799118">
    <property type="component" value="Unassembled WGS sequence"/>
</dbReference>
<organism evidence="1 2">
    <name type="scientific">Gymnopus androsaceus JB14</name>
    <dbReference type="NCBI Taxonomy" id="1447944"/>
    <lineage>
        <taxon>Eukaryota</taxon>
        <taxon>Fungi</taxon>
        <taxon>Dikarya</taxon>
        <taxon>Basidiomycota</taxon>
        <taxon>Agaricomycotina</taxon>
        <taxon>Agaricomycetes</taxon>
        <taxon>Agaricomycetidae</taxon>
        <taxon>Agaricales</taxon>
        <taxon>Marasmiineae</taxon>
        <taxon>Omphalotaceae</taxon>
        <taxon>Gymnopus</taxon>
    </lineage>
</organism>